<reference evidence="1 2" key="1">
    <citation type="journal article" date="2016" name="Int. J. Mol. Sci.">
        <title>Comparative genomics of the extreme acidophile Acidithiobacillus thiooxidans reveals intraspecific divergence and niche adaptation.</title>
        <authorList>
            <person name="Zhang X."/>
            <person name="Feng X."/>
            <person name="Tao J."/>
            <person name="Ma L."/>
            <person name="Xiao Y."/>
            <person name="Liang Y."/>
            <person name="Liu X."/>
            <person name="Yin H."/>
        </authorList>
    </citation>
    <scope>NUCLEOTIDE SEQUENCE [LARGE SCALE GENOMIC DNA]</scope>
    <source>
        <strain evidence="1 2">A02</strain>
    </source>
</reference>
<evidence type="ECO:0000313" key="1">
    <source>
        <dbReference type="EMBL" id="OCX73206.1"/>
    </source>
</evidence>
<gene>
    <name evidence="1" type="ORF">A6P07_08735</name>
</gene>
<proteinExistence type="predicted"/>
<dbReference type="AlphaFoldDB" id="A0A1C2JKH7"/>
<dbReference type="Proteomes" id="UP000094893">
    <property type="component" value="Unassembled WGS sequence"/>
</dbReference>
<evidence type="ECO:0008006" key="3">
    <source>
        <dbReference type="Google" id="ProtNLM"/>
    </source>
</evidence>
<dbReference type="SUPFAM" id="SSF55008">
    <property type="entry name" value="HMA, heavy metal-associated domain"/>
    <property type="match status" value="1"/>
</dbReference>
<dbReference type="RefSeq" id="WP_024895038.1">
    <property type="nucleotide sequence ID" value="NZ_JABBDU010000038.1"/>
</dbReference>
<comment type="caution">
    <text evidence="1">The sequence shown here is derived from an EMBL/GenBank/DDBJ whole genome shotgun (WGS) entry which is preliminary data.</text>
</comment>
<accession>A0A1C2JKH7</accession>
<organism evidence="1 2">
    <name type="scientific">Acidithiobacillus thiooxidans</name>
    <name type="common">Thiobacillus thiooxidans</name>
    <dbReference type="NCBI Taxonomy" id="930"/>
    <lineage>
        <taxon>Bacteria</taxon>
        <taxon>Pseudomonadati</taxon>
        <taxon>Pseudomonadota</taxon>
        <taxon>Acidithiobacillia</taxon>
        <taxon>Acidithiobacillales</taxon>
        <taxon>Acidithiobacillaceae</taxon>
        <taxon>Acidithiobacillus</taxon>
    </lineage>
</organism>
<protein>
    <recommendedName>
        <fullName evidence="3">HMA domain-containing protein</fullName>
    </recommendedName>
</protein>
<sequence length="77" mass="8303">MIASQVEVVIHVNSALDEGTSGPLLTCLREIPGVIQVSFDPKQEHLVVVQYQPNITSSKELLQGVLKSGHQAQLIGL</sequence>
<dbReference type="EMBL" id="LWSA01000111">
    <property type="protein sequence ID" value="OCX73206.1"/>
    <property type="molecule type" value="Genomic_DNA"/>
</dbReference>
<dbReference type="GO" id="GO:0046872">
    <property type="term" value="F:metal ion binding"/>
    <property type="evidence" value="ECO:0007669"/>
    <property type="project" value="InterPro"/>
</dbReference>
<dbReference type="InterPro" id="IPR036163">
    <property type="entry name" value="HMA_dom_sf"/>
</dbReference>
<evidence type="ECO:0000313" key="2">
    <source>
        <dbReference type="Proteomes" id="UP000094893"/>
    </source>
</evidence>
<name>A0A1C2JKH7_ACITH</name>